<evidence type="ECO:0000256" key="7">
    <source>
        <dbReference type="PROSITE-ProRule" id="PRU00703"/>
    </source>
</evidence>
<dbReference type="InterPro" id="IPR000644">
    <property type="entry name" value="CBS_dom"/>
</dbReference>
<comment type="caution">
    <text evidence="10">The sequence shown here is derived from an EMBL/GenBank/DDBJ whole genome shotgun (WGS) entry which is preliminary data.</text>
</comment>
<keyword evidence="3 7" id="KW-0129">CBS domain</keyword>
<dbReference type="GO" id="GO:0019146">
    <property type="term" value="F:arabinose-5-phosphate isomerase activity"/>
    <property type="evidence" value="ECO:0007669"/>
    <property type="project" value="UniProtKB-ARBA"/>
</dbReference>
<dbReference type="GO" id="GO:0005975">
    <property type="term" value="P:carbohydrate metabolic process"/>
    <property type="evidence" value="ECO:0007669"/>
    <property type="project" value="InterPro"/>
</dbReference>
<name>A0A0D7KCN8_9BURK</name>
<organism evidence="10 11">
    <name type="scientific">Acidovorax temperans</name>
    <dbReference type="NCBI Taxonomy" id="80878"/>
    <lineage>
        <taxon>Bacteria</taxon>
        <taxon>Pseudomonadati</taxon>
        <taxon>Pseudomonadota</taxon>
        <taxon>Betaproteobacteria</taxon>
        <taxon>Burkholderiales</taxon>
        <taxon>Comamonadaceae</taxon>
        <taxon>Acidovorax</taxon>
    </lineage>
</organism>
<dbReference type="CDD" id="cd04604">
    <property type="entry name" value="CBS_pair_SIS_assoc"/>
    <property type="match status" value="1"/>
</dbReference>
<dbReference type="GO" id="GO:0046872">
    <property type="term" value="F:metal ion binding"/>
    <property type="evidence" value="ECO:0007669"/>
    <property type="project" value="UniProtKB-KW"/>
</dbReference>
<feature type="site" description="Catalytically relevant" evidence="6">
    <location>
        <position position="115"/>
    </location>
</feature>
<dbReference type="PROSITE" id="PS51371">
    <property type="entry name" value="CBS"/>
    <property type="match status" value="2"/>
</dbReference>
<evidence type="ECO:0000256" key="1">
    <source>
        <dbReference type="ARBA" id="ARBA00008165"/>
    </source>
</evidence>
<evidence type="ECO:0000256" key="5">
    <source>
        <dbReference type="PIRSR" id="PIRSR004692-2"/>
    </source>
</evidence>
<evidence type="ECO:0000256" key="3">
    <source>
        <dbReference type="ARBA" id="ARBA00023122"/>
    </source>
</evidence>
<dbReference type="RefSeq" id="WP_044396163.1">
    <property type="nucleotide sequence ID" value="NZ_JXYQ01000010.1"/>
</dbReference>
<reference evidence="10 11" key="1">
    <citation type="submission" date="2014-12" db="EMBL/GenBank/DDBJ databases">
        <title>Isolation of bacteria from lake water.</title>
        <authorList>
            <person name="Sheng K.-Y."/>
            <person name="Chin P.-S."/>
            <person name="Chan K.-G."/>
            <person name="Tan G.S."/>
        </authorList>
    </citation>
    <scope>NUCLEOTIDE SEQUENCE [LARGE SCALE GENOMIC DNA]</scope>
    <source>
        <strain evidence="10 11">KY4</strain>
    </source>
</reference>
<evidence type="ECO:0000259" key="8">
    <source>
        <dbReference type="PROSITE" id="PS51371"/>
    </source>
</evidence>
<sequence>MTVSPSTPPPFDTAQALRLARETFEIEAAALTGLAARVDERFAQAVQMVLATTGRLVVMGMGKSGHVGRKIAATLASTGTPAFFVHPAEASHGDLGMVTGADVVLAISNSGESGELTAILPVLKRLGAPLIALTGGLQSTLAKHADLVLDCSVEREACPLNLAPTASTTAQLAMGDALAVALLDARGFRPEDFARSHPGGSLGRKLLTHVSDVMRSGDQVPRVSPEASFSDLMREMSAKGLGCSAIVDAAGHIQGIFTDGDLRRRIEAGADLRTATAAQVMHPSPRRIAPDALAVDAAEMMEAHGITSVLVVDAAGVLTGVVHIGDLMRAKVI</sequence>
<dbReference type="NCBIfam" id="TIGR00393">
    <property type="entry name" value="kpsF"/>
    <property type="match status" value="1"/>
</dbReference>
<dbReference type="OrthoDB" id="9762536at2"/>
<evidence type="ECO:0000313" key="11">
    <source>
        <dbReference type="Proteomes" id="UP000032566"/>
    </source>
</evidence>
<dbReference type="PATRIC" id="fig|80878.5.peg.54"/>
<feature type="domain" description="SIS" evidence="9">
    <location>
        <begin position="45"/>
        <end position="188"/>
    </location>
</feature>
<dbReference type="PANTHER" id="PTHR42745">
    <property type="match status" value="1"/>
</dbReference>
<protein>
    <submittedName>
        <fullName evidence="10">Arabinose 5-phosphate isomerase</fullName>
    </submittedName>
</protein>
<gene>
    <name evidence="10" type="ORF">RP29_04225</name>
</gene>
<proteinExistence type="inferred from homology"/>
<dbReference type="InterPro" id="IPR035474">
    <property type="entry name" value="SIS_Kpsf"/>
</dbReference>
<evidence type="ECO:0000256" key="6">
    <source>
        <dbReference type="PIRSR" id="PIRSR004692-3"/>
    </source>
</evidence>
<dbReference type="CDD" id="cd05014">
    <property type="entry name" value="SIS_Kpsf"/>
    <property type="match status" value="1"/>
</dbReference>
<dbReference type="EMBL" id="JXYQ01000010">
    <property type="protein sequence ID" value="KJA11692.1"/>
    <property type="molecule type" value="Genomic_DNA"/>
</dbReference>
<dbReference type="Pfam" id="PF00571">
    <property type="entry name" value="CBS"/>
    <property type="match status" value="2"/>
</dbReference>
<dbReference type="InterPro" id="IPR046342">
    <property type="entry name" value="CBS_dom_sf"/>
</dbReference>
<feature type="domain" description="CBS" evidence="8">
    <location>
        <begin position="214"/>
        <end position="272"/>
    </location>
</feature>
<feature type="binding site" evidence="5">
    <location>
        <position position="86"/>
    </location>
    <ligand>
        <name>Zn(2+)</name>
        <dbReference type="ChEBI" id="CHEBI:29105"/>
    </ligand>
</feature>
<dbReference type="PROSITE" id="PS51464">
    <property type="entry name" value="SIS"/>
    <property type="match status" value="1"/>
</dbReference>
<dbReference type="Pfam" id="PF01380">
    <property type="entry name" value="SIS"/>
    <property type="match status" value="1"/>
</dbReference>
<dbReference type="GO" id="GO:1901135">
    <property type="term" value="P:carbohydrate derivative metabolic process"/>
    <property type="evidence" value="ECO:0007669"/>
    <property type="project" value="InterPro"/>
</dbReference>
<dbReference type="STRING" id="80878.RP29_04225"/>
<accession>A0A0D7KCN8</accession>
<dbReference type="SMART" id="SM00116">
    <property type="entry name" value="CBS"/>
    <property type="match status" value="2"/>
</dbReference>
<dbReference type="InterPro" id="IPR001347">
    <property type="entry name" value="SIS_dom"/>
</dbReference>
<dbReference type="InterPro" id="IPR050986">
    <property type="entry name" value="GutQ/KpsF_isomerases"/>
</dbReference>
<dbReference type="PIRSF" id="PIRSF004692">
    <property type="entry name" value="KdsD_KpsF"/>
    <property type="match status" value="1"/>
</dbReference>
<dbReference type="GO" id="GO:0097367">
    <property type="term" value="F:carbohydrate derivative binding"/>
    <property type="evidence" value="ECO:0007669"/>
    <property type="project" value="InterPro"/>
</dbReference>
<feature type="site" description="Catalytically relevant" evidence="6">
    <location>
        <position position="63"/>
    </location>
</feature>
<keyword evidence="11" id="KW-1185">Reference proteome</keyword>
<evidence type="ECO:0000256" key="2">
    <source>
        <dbReference type="ARBA" id="ARBA00022737"/>
    </source>
</evidence>
<dbReference type="Proteomes" id="UP000032566">
    <property type="component" value="Unassembled WGS sequence"/>
</dbReference>
<dbReference type="FunFam" id="3.40.50.10490:FF:000011">
    <property type="entry name" value="Arabinose 5-phosphate isomerase"/>
    <property type="match status" value="1"/>
</dbReference>
<evidence type="ECO:0000313" key="10">
    <source>
        <dbReference type="EMBL" id="KJA11692.1"/>
    </source>
</evidence>
<comment type="similarity">
    <text evidence="1 4">Belongs to the SIS family. GutQ/KpsF subfamily.</text>
</comment>
<dbReference type="Gene3D" id="3.40.50.10490">
    <property type="entry name" value="Glucose-6-phosphate isomerase like protein, domain 1"/>
    <property type="match status" value="1"/>
</dbReference>
<feature type="site" description="Catalytically relevant" evidence="6">
    <location>
        <position position="197"/>
    </location>
</feature>
<evidence type="ECO:0000259" key="9">
    <source>
        <dbReference type="PROSITE" id="PS51464"/>
    </source>
</evidence>
<dbReference type="AlphaFoldDB" id="A0A0D7KCN8"/>
<dbReference type="Gene3D" id="3.10.580.10">
    <property type="entry name" value="CBS-domain"/>
    <property type="match status" value="1"/>
</dbReference>
<dbReference type="InterPro" id="IPR046348">
    <property type="entry name" value="SIS_dom_sf"/>
</dbReference>
<keyword evidence="5" id="KW-0479">Metal-binding</keyword>
<keyword evidence="5" id="KW-0862">Zinc</keyword>
<feature type="domain" description="CBS" evidence="8">
    <location>
        <begin position="281"/>
        <end position="333"/>
    </location>
</feature>
<dbReference type="PANTHER" id="PTHR42745:SF1">
    <property type="entry name" value="ARABINOSE 5-PHOSPHATE ISOMERASE KDSD"/>
    <property type="match status" value="1"/>
</dbReference>
<keyword evidence="2" id="KW-0677">Repeat</keyword>
<dbReference type="SUPFAM" id="SSF53697">
    <property type="entry name" value="SIS domain"/>
    <property type="match status" value="1"/>
</dbReference>
<evidence type="ECO:0000256" key="4">
    <source>
        <dbReference type="PIRNR" id="PIRNR004692"/>
    </source>
</evidence>
<feature type="site" description="Catalytically relevant" evidence="6">
    <location>
        <position position="156"/>
    </location>
</feature>
<keyword evidence="10" id="KW-0413">Isomerase</keyword>
<dbReference type="InterPro" id="IPR004800">
    <property type="entry name" value="KdsD/KpsF-type"/>
</dbReference>